<evidence type="ECO:0000313" key="6">
    <source>
        <dbReference type="Proteomes" id="UP001314229"/>
    </source>
</evidence>
<organism evidence="5 6">
    <name type="scientific">Scomber scombrus</name>
    <name type="common">Atlantic mackerel</name>
    <name type="synonym">Scomber vernalis</name>
    <dbReference type="NCBI Taxonomy" id="13677"/>
    <lineage>
        <taxon>Eukaryota</taxon>
        <taxon>Metazoa</taxon>
        <taxon>Chordata</taxon>
        <taxon>Craniata</taxon>
        <taxon>Vertebrata</taxon>
        <taxon>Euteleostomi</taxon>
        <taxon>Actinopterygii</taxon>
        <taxon>Neopterygii</taxon>
        <taxon>Teleostei</taxon>
        <taxon>Neoteleostei</taxon>
        <taxon>Acanthomorphata</taxon>
        <taxon>Pelagiaria</taxon>
        <taxon>Scombriformes</taxon>
        <taxon>Scombridae</taxon>
        <taxon>Scomber</taxon>
    </lineage>
</organism>
<keyword evidence="2" id="KW-0862">Zinc</keyword>
<evidence type="ECO:0000256" key="1">
    <source>
        <dbReference type="ARBA" id="ARBA00022723"/>
    </source>
</evidence>
<accession>A0AAV1QKB1</accession>
<keyword evidence="6" id="KW-1185">Reference proteome</keyword>
<dbReference type="SMART" id="SM00109">
    <property type="entry name" value="C1"/>
    <property type="match status" value="1"/>
</dbReference>
<dbReference type="EMBL" id="CAWUFR010001372">
    <property type="protein sequence ID" value="CAK6983570.1"/>
    <property type="molecule type" value="Genomic_DNA"/>
</dbReference>
<feature type="domain" description="Phorbol-ester/DAG-type" evidence="4">
    <location>
        <begin position="33"/>
        <end position="81"/>
    </location>
</feature>
<keyword evidence="1" id="KW-0479">Metal-binding</keyword>
<keyword evidence="5" id="KW-0808">Transferase</keyword>
<dbReference type="InterPro" id="IPR046349">
    <property type="entry name" value="C1-like_sf"/>
</dbReference>
<reference evidence="5 6" key="1">
    <citation type="submission" date="2024-01" db="EMBL/GenBank/DDBJ databases">
        <authorList>
            <person name="Alioto T."/>
            <person name="Alioto T."/>
            <person name="Gomez Garrido J."/>
        </authorList>
    </citation>
    <scope>NUCLEOTIDE SEQUENCE [LARGE SCALE GENOMIC DNA]</scope>
</reference>
<dbReference type="PROSITE" id="PS50081">
    <property type="entry name" value="ZF_DAG_PE_2"/>
    <property type="match status" value="1"/>
</dbReference>
<evidence type="ECO:0000313" key="5">
    <source>
        <dbReference type="EMBL" id="CAK6983570.1"/>
    </source>
</evidence>
<dbReference type="PRINTS" id="PR00008">
    <property type="entry name" value="DAGPEDOMAIN"/>
</dbReference>
<comment type="caution">
    <text evidence="5">The sequence shown here is derived from an EMBL/GenBank/DDBJ whole genome shotgun (WGS) entry which is preliminary data.</text>
</comment>
<protein>
    <submittedName>
        <fullName evidence="5">Diacylglycerol kinase theta</fullName>
    </submittedName>
</protein>
<evidence type="ECO:0000256" key="2">
    <source>
        <dbReference type="ARBA" id="ARBA00022833"/>
    </source>
</evidence>
<name>A0AAV1QKB1_SCOSC</name>
<dbReference type="InterPro" id="IPR002219">
    <property type="entry name" value="PKC_DAG/PE"/>
</dbReference>
<keyword evidence="5" id="KW-0418">Kinase</keyword>
<dbReference type="Gene3D" id="3.30.60.20">
    <property type="match status" value="1"/>
</dbReference>
<dbReference type="InterPro" id="IPR020454">
    <property type="entry name" value="DAG/PE-bd"/>
</dbReference>
<sequence>MADSSRTASPLTVKKRAQQSPGLRPKYQSSATGHCFKRVTLTKPTFCHSCSDFMWGFIGFLCEVCNFMCHEKCLKTLRSACSCMAPSLVRVPVAHCFSPAAQKKRFCCVCRKQTEGNTALRCEGETSQTITCQTSLTNSYWQVFYHSRMLLWLQHSSTGKH</sequence>
<dbReference type="FunFam" id="3.30.60.20:FF:000053">
    <property type="entry name" value="Diacylglycerol kinase"/>
    <property type="match status" value="1"/>
</dbReference>
<dbReference type="GO" id="GO:0016301">
    <property type="term" value="F:kinase activity"/>
    <property type="evidence" value="ECO:0007669"/>
    <property type="project" value="UniProtKB-KW"/>
</dbReference>
<evidence type="ECO:0000256" key="3">
    <source>
        <dbReference type="SAM" id="MobiDB-lite"/>
    </source>
</evidence>
<feature type="region of interest" description="Disordered" evidence="3">
    <location>
        <begin position="1"/>
        <end position="26"/>
    </location>
</feature>
<dbReference type="AlphaFoldDB" id="A0AAV1QKB1"/>
<gene>
    <name evidence="5" type="ORF">FSCOSCO3_A028167</name>
</gene>
<proteinExistence type="predicted"/>
<dbReference type="GO" id="GO:0046872">
    <property type="term" value="F:metal ion binding"/>
    <property type="evidence" value="ECO:0007669"/>
    <property type="project" value="UniProtKB-KW"/>
</dbReference>
<feature type="compositionally biased region" description="Polar residues" evidence="3">
    <location>
        <begin position="1"/>
        <end position="10"/>
    </location>
</feature>
<dbReference type="Proteomes" id="UP001314229">
    <property type="component" value="Unassembled WGS sequence"/>
</dbReference>
<evidence type="ECO:0000259" key="4">
    <source>
        <dbReference type="PROSITE" id="PS50081"/>
    </source>
</evidence>
<dbReference type="Pfam" id="PF00130">
    <property type="entry name" value="C1_1"/>
    <property type="match status" value="1"/>
</dbReference>
<dbReference type="SUPFAM" id="SSF57889">
    <property type="entry name" value="Cysteine-rich domain"/>
    <property type="match status" value="1"/>
</dbReference>